<proteinExistence type="predicted"/>
<dbReference type="Proteomes" id="UP000481583">
    <property type="component" value="Unassembled WGS sequence"/>
</dbReference>
<dbReference type="RefSeq" id="WP_165231394.1">
    <property type="nucleotide sequence ID" value="NZ_JAAKZV010000007.1"/>
</dbReference>
<feature type="transmembrane region" description="Helical" evidence="1">
    <location>
        <begin position="21"/>
        <end position="41"/>
    </location>
</feature>
<evidence type="ECO:0000256" key="1">
    <source>
        <dbReference type="SAM" id="Phobius"/>
    </source>
</evidence>
<keyword evidence="1" id="KW-1133">Transmembrane helix</keyword>
<comment type="caution">
    <text evidence="2">The sequence shown here is derived from an EMBL/GenBank/DDBJ whole genome shotgun (WGS) entry which is preliminary data.</text>
</comment>
<gene>
    <name evidence="2" type="ORF">G5C51_03565</name>
</gene>
<dbReference type="AlphaFoldDB" id="A0A6G4TT77"/>
<organism evidence="2 3">
    <name type="scientific">Streptomyces coryli</name>
    <dbReference type="NCBI Taxonomy" id="1128680"/>
    <lineage>
        <taxon>Bacteria</taxon>
        <taxon>Bacillati</taxon>
        <taxon>Actinomycetota</taxon>
        <taxon>Actinomycetes</taxon>
        <taxon>Kitasatosporales</taxon>
        <taxon>Streptomycetaceae</taxon>
        <taxon>Streptomyces</taxon>
    </lineage>
</organism>
<evidence type="ECO:0000313" key="3">
    <source>
        <dbReference type="Proteomes" id="UP000481583"/>
    </source>
</evidence>
<evidence type="ECO:0000313" key="2">
    <source>
        <dbReference type="EMBL" id="NGN62982.1"/>
    </source>
</evidence>
<name>A0A6G4TT77_9ACTN</name>
<dbReference type="EMBL" id="JAAKZV010000007">
    <property type="protein sequence ID" value="NGN62982.1"/>
    <property type="molecule type" value="Genomic_DNA"/>
</dbReference>
<reference evidence="2 3" key="1">
    <citation type="submission" date="2020-02" db="EMBL/GenBank/DDBJ databases">
        <title>Whole-genome analyses of novel actinobacteria.</title>
        <authorList>
            <person name="Sahin N."/>
        </authorList>
    </citation>
    <scope>NUCLEOTIDE SEQUENCE [LARGE SCALE GENOMIC DNA]</scope>
    <source>
        <strain evidence="2 3">A7024</strain>
    </source>
</reference>
<accession>A0A6G4TT77</accession>
<protein>
    <submittedName>
        <fullName evidence="2">Uncharacterized protein</fullName>
    </submittedName>
</protein>
<feature type="transmembrane region" description="Helical" evidence="1">
    <location>
        <begin position="82"/>
        <end position="101"/>
    </location>
</feature>
<keyword evidence="1" id="KW-0812">Transmembrane</keyword>
<keyword evidence="3" id="KW-1185">Reference proteome</keyword>
<keyword evidence="1" id="KW-0472">Membrane</keyword>
<sequence length="224" mass="23668">MLREEWRRLAGGLREAWRTGGGLRGMWLGAVCAALVLMFSYGQQSESGADFIERAAVVRPSLPLPTALARTPLSMFVPAPDLPSWGAVLQVLVAFGLGGLALGGWRTLAVALVATLAGTLYARLGVWLGPDVPGGLAASVAHERDTGPSAAVVGIAMVLAWRWRSRLLLVLVPGLMLLELIVEPNLAAKEHLVGIAAALVFAAADERLRRRRGRAGRGERSGAP</sequence>